<comment type="catalytic activity">
    <reaction evidence="6">
        <text>a 2'-deoxycytidine in DNA + S-adenosyl-L-methionine = a 5-methyl-2'-deoxycytidine in DNA + S-adenosyl-L-homocysteine + H(+)</text>
        <dbReference type="Rhea" id="RHEA:13681"/>
        <dbReference type="Rhea" id="RHEA-COMP:11369"/>
        <dbReference type="Rhea" id="RHEA-COMP:11370"/>
        <dbReference type="ChEBI" id="CHEBI:15378"/>
        <dbReference type="ChEBI" id="CHEBI:57856"/>
        <dbReference type="ChEBI" id="CHEBI:59789"/>
        <dbReference type="ChEBI" id="CHEBI:85452"/>
        <dbReference type="ChEBI" id="CHEBI:85454"/>
        <dbReference type="EC" id="2.1.1.37"/>
    </reaction>
</comment>
<proteinExistence type="inferred from homology"/>
<evidence type="ECO:0000256" key="4">
    <source>
        <dbReference type="ARBA" id="ARBA00022691"/>
    </source>
</evidence>
<dbReference type="SUPFAM" id="SSF53335">
    <property type="entry name" value="S-adenosyl-L-methionine-dependent methyltransferases"/>
    <property type="match status" value="1"/>
</dbReference>
<keyword evidence="4 7" id="KW-0949">S-adenosyl-L-methionine</keyword>
<evidence type="ECO:0000313" key="10">
    <source>
        <dbReference type="Proteomes" id="UP000194161"/>
    </source>
</evidence>
<dbReference type="PANTHER" id="PTHR10629:SF52">
    <property type="entry name" value="DNA (CYTOSINE-5)-METHYLTRANSFERASE 1"/>
    <property type="match status" value="1"/>
</dbReference>
<name>A0A1W6ZGQ4_9BORD</name>
<dbReference type="AlphaFoldDB" id="A0A1W6ZGQ4"/>
<keyword evidence="5" id="KW-0680">Restriction system</keyword>
<comment type="similarity">
    <text evidence="7 8">Belongs to the class I-like SAM-binding methyltransferase superfamily. C5-methyltransferase family.</text>
</comment>
<dbReference type="PANTHER" id="PTHR10629">
    <property type="entry name" value="CYTOSINE-SPECIFIC METHYLTRANSFERASE"/>
    <property type="match status" value="1"/>
</dbReference>
<keyword evidence="3 7" id="KW-0808">Transferase</keyword>
<dbReference type="EC" id="2.1.1.37" evidence="1"/>
<dbReference type="InterPro" id="IPR029063">
    <property type="entry name" value="SAM-dependent_MTases_sf"/>
</dbReference>
<dbReference type="GO" id="GO:0044027">
    <property type="term" value="P:negative regulation of gene expression via chromosomal CpG island methylation"/>
    <property type="evidence" value="ECO:0007669"/>
    <property type="project" value="TreeGrafter"/>
</dbReference>
<dbReference type="STRING" id="463040.CAL15_17390"/>
<dbReference type="InterPro" id="IPR001525">
    <property type="entry name" value="C5_MeTfrase"/>
</dbReference>
<sequence>MKPADSIPVIDLFAGPGGLGEGFSSIFGDYGRRRFDVRLSIEKDAVAHRTLSLRALYTAMRDKHVPDCYYDYVTGKISREELFAHPDVPPEARHAALEARCAELGDTPNQEVDSWIESALGGASEWVLIGGPPCQAYSMAGRSRMRPGDPKKFESDARHLLYEQYLRILRDFGPTVFVMENVKGILTSRLGGSLIFDRILSDLQSPGNGHHYEIRSFVTDGTNLTPLDYLIESEAFGLPQARHRVILFGIRSDWASRGAHVLNEAGRLVLKPAPSVVTVGEALAGMPPLRSRLSKEGDSHSTWLSALRDAKQALKGWRHPDRQEIEEKMIGAYAQAQNHDSFGSSFMEFEQDLSGMPQSLRAWLGDSRVGGVLQHETRKHMRSDLGRYLFAACYAEMKERSLKVPDFPPKLLPLHGNVYDESVPFLDRFRVQLRDKPSTTIVSHIAKDGHYYIHHDPAQCRSLTVREAARLQTFPDNYYFEGSRTHQYWQVGNAVPPYLARQIGEIVLDFLESAMTSCQQHRYAAVA</sequence>
<evidence type="ECO:0000256" key="2">
    <source>
        <dbReference type="ARBA" id="ARBA00022603"/>
    </source>
</evidence>
<dbReference type="GO" id="GO:0003886">
    <property type="term" value="F:DNA (cytosine-5-)-methyltransferase activity"/>
    <property type="evidence" value="ECO:0007669"/>
    <property type="project" value="UniProtKB-EC"/>
</dbReference>
<dbReference type="REBASE" id="201121">
    <property type="entry name" value="M.Bge7206ORF17390P"/>
</dbReference>
<dbReference type="Proteomes" id="UP000194161">
    <property type="component" value="Chromosome"/>
</dbReference>
<gene>
    <name evidence="9" type="ORF">CAL15_17390</name>
</gene>
<dbReference type="Gene3D" id="3.90.120.10">
    <property type="entry name" value="DNA Methylase, subunit A, domain 2"/>
    <property type="match status" value="1"/>
</dbReference>
<dbReference type="PROSITE" id="PS51679">
    <property type="entry name" value="SAM_MT_C5"/>
    <property type="match status" value="1"/>
</dbReference>
<dbReference type="GO" id="GO:0009307">
    <property type="term" value="P:DNA restriction-modification system"/>
    <property type="evidence" value="ECO:0007669"/>
    <property type="project" value="UniProtKB-KW"/>
</dbReference>
<dbReference type="InterPro" id="IPR050390">
    <property type="entry name" value="C5-Methyltransferase"/>
</dbReference>
<dbReference type="RefSeq" id="WP_086079747.1">
    <property type="nucleotide sequence ID" value="NZ_CP021111.1"/>
</dbReference>
<evidence type="ECO:0000313" key="9">
    <source>
        <dbReference type="EMBL" id="ARP95994.1"/>
    </source>
</evidence>
<organism evidence="9 10">
    <name type="scientific">Bordetella genomosp. 13</name>
    <dbReference type="NCBI Taxonomy" id="463040"/>
    <lineage>
        <taxon>Bacteria</taxon>
        <taxon>Pseudomonadati</taxon>
        <taxon>Pseudomonadota</taxon>
        <taxon>Betaproteobacteria</taxon>
        <taxon>Burkholderiales</taxon>
        <taxon>Alcaligenaceae</taxon>
        <taxon>Bordetella</taxon>
    </lineage>
</organism>
<accession>A0A1W6ZGQ4</accession>
<dbReference type="Pfam" id="PF00145">
    <property type="entry name" value="DNA_methylase"/>
    <property type="match status" value="1"/>
</dbReference>
<dbReference type="Gene3D" id="3.40.50.150">
    <property type="entry name" value="Vaccinia Virus protein VP39"/>
    <property type="match status" value="1"/>
</dbReference>
<dbReference type="OrthoDB" id="9813719at2"/>
<evidence type="ECO:0000256" key="7">
    <source>
        <dbReference type="PROSITE-ProRule" id="PRU01016"/>
    </source>
</evidence>
<keyword evidence="10" id="KW-1185">Reference proteome</keyword>
<evidence type="ECO:0000256" key="3">
    <source>
        <dbReference type="ARBA" id="ARBA00022679"/>
    </source>
</evidence>
<dbReference type="PRINTS" id="PR00105">
    <property type="entry name" value="C5METTRFRASE"/>
</dbReference>
<dbReference type="KEGG" id="bgm:CAL15_17390"/>
<reference evidence="9 10" key="1">
    <citation type="submission" date="2017-05" db="EMBL/GenBank/DDBJ databases">
        <title>Complete and WGS of Bordetella genogroups.</title>
        <authorList>
            <person name="Spilker T."/>
            <person name="LiPuma J."/>
        </authorList>
    </citation>
    <scope>NUCLEOTIDE SEQUENCE [LARGE SCALE GENOMIC DNA]</scope>
    <source>
        <strain evidence="9 10">AU7206</strain>
    </source>
</reference>
<dbReference type="EMBL" id="CP021111">
    <property type="protein sequence ID" value="ARP95994.1"/>
    <property type="molecule type" value="Genomic_DNA"/>
</dbReference>
<evidence type="ECO:0000256" key="5">
    <source>
        <dbReference type="ARBA" id="ARBA00022747"/>
    </source>
</evidence>
<protein>
    <recommendedName>
        <fullName evidence="1">DNA (cytosine-5-)-methyltransferase</fullName>
        <ecNumber evidence="1">2.1.1.37</ecNumber>
    </recommendedName>
</protein>
<dbReference type="GO" id="GO:0003677">
    <property type="term" value="F:DNA binding"/>
    <property type="evidence" value="ECO:0007669"/>
    <property type="project" value="TreeGrafter"/>
</dbReference>
<evidence type="ECO:0000256" key="8">
    <source>
        <dbReference type="RuleBase" id="RU000416"/>
    </source>
</evidence>
<keyword evidence="2 7" id="KW-0489">Methyltransferase</keyword>
<dbReference type="GO" id="GO:0032259">
    <property type="term" value="P:methylation"/>
    <property type="evidence" value="ECO:0007669"/>
    <property type="project" value="UniProtKB-KW"/>
</dbReference>
<feature type="active site" evidence="7">
    <location>
        <position position="134"/>
    </location>
</feature>
<evidence type="ECO:0000256" key="6">
    <source>
        <dbReference type="ARBA" id="ARBA00047422"/>
    </source>
</evidence>
<dbReference type="NCBIfam" id="TIGR00675">
    <property type="entry name" value="dcm"/>
    <property type="match status" value="1"/>
</dbReference>
<evidence type="ECO:0000256" key="1">
    <source>
        <dbReference type="ARBA" id="ARBA00011975"/>
    </source>
</evidence>